<dbReference type="Pfam" id="PF01797">
    <property type="entry name" value="Y1_Tnp"/>
    <property type="match status" value="1"/>
</dbReference>
<gene>
    <name evidence="2" type="ORF">MSSIT_1470</name>
</gene>
<accession>A0A0E3P3S7</accession>
<dbReference type="Gene3D" id="3.30.70.1290">
    <property type="entry name" value="Transposase IS200-like"/>
    <property type="match status" value="1"/>
</dbReference>
<dbReference type="GO" id="GO:0003677">
    <property type="term" value="F:DNA binding"/>
    <property type="evidence" value="ECO:0007669"/>
    <property type="project" value="InterPro"/>
</dbReference>
<name>A0A0E3P3S7_9EURY</name>
<dbReference type="KEGG" id="msw:MSSIT_1470"/>
<protein>
    <submittedName>
        <fullName evidence="2">Mobile element protein</fullName>
    </submittedName>
</protein>
<organism evidence="2 3">
    <name type="scientific">Methanosarcina siciliae T4/M</name>
    <dbReference type="NCBI Taxonomy" id="1434120"/>
    <lineage>
        <taxon>Archaea</taxon>
        <taxon>Methanobacteriati</taxon>
        <taxon>Methanobacteriota</taxon>
        <taxon>Stenosarchaea group</taxon>
        <taxon>Methanomicrobia</taxon>
        <taxon>Methanosarcinales</taxon>
        <taxon>Methanosarcinaceae</taxon>
        <taxon>Methanosarcina</taxon>
    </lineage>
</organism>
<sequence>MAHFSLHYWGENTLWSDGYFAFTIGNVSKEAAEYYIRNQD</sequence>
<keyword evidence="3" id="KW-1185">Reference proteome</keyword>
<evidence type="ECO:0000313" key="3">
    <source>
        <dbReference type="Proteomes" id="UP000033111"/>
    </source>
</evidence>
<dbReference type="GO" id="GO:0006313">
    <property type="term" value="P:DNA transposition"/>
    <property type="evidence" value="ECO:0007669"/>
    <property type="project" value="InterPro"/>
</dbReference>
<dbReference type="EMBL" id="CP009506">
    <property type="protein sequence ID" value="AKB28189.1"/>
    <property type="molecule type" value="Genomic_DNA"/>
</dbReference>
<dbReference type="HOGENOM" id="CLU_3282927_0_0_2"/>
<evidence type="ECO:0000313" key="2">
    <source>
        <dbReference type="EMBL" id="AKB28189.1"/>
    </source>
</evidence>
<dbReference type="InterPro" id="IPR002686">
    <property type="entry name" value="Transposase_17"/>
</dbReference>
<dbReference type="AlphaFoldDB" id="A0A0E3P3S7"/>
<dbReference type="GO" id="GO:0004803">
    <property type="term" value="F:transposase activity"/>
    <property type="evidence" value="ECO:0007669"/>
    <property type="project" value="InterPro"/>
</dbReference>
<dbReference type="Proteomes" id="UP000033111">
    <property type="component" value="Chromosome"/>
</dbReference>
<reference evidence="2 3" key="1">
    <citation type="submission" date="2014-07" db="EMBL/GenBank/DDBJ databases">
        <title>Methanogenic archaea and the global carbon cycle.</title>
        <authorList>
            <person name="Henriksen J.R."/>
            <person name="Luke J."/>
            <person name="Reinhart S."/>
            <person name="Benedict M.N."/>
            <person name="Youngblut N.D."/>
            <person name="Metcalf M.E."/>
            <person name="Whitaker R.J."/>
            <person name="Metcalf W.W."/>
        </authorList>
    </citation>
    <scope>NUCLEOTIDE SEQUENCE [LARGE SCALE GENOMIC DNA]</scope>
    <source>
        <strain evidence="2 3">T4/M</strain>
    </source>
</reference>
<proteinExistence type="predicted"/>
<dbReference type="SUPFAM" id="SSF143422">
    <property type="entry name" value="Transposase IS200-like"/>
    <property type="match status" value="1"/>
</dbReference>
<dbReference type="PATRIC" id="fig|1434120.4.peg.1882"/>
<dbReference type="InterPro" id="IPR036515">
    <property type="entry name" value="Transposase_17_sf"/>
</dbReference>
<evidence type="ECO:0000259" key="1">
    <source>
        <dbReference type="Pfam" id="PF01797"/>
    </source>
</evidence>
<feature type="domain" description="Transposase IS200-like" evidence="1">
    <location>
        <begin position="7"/>
        <end position="39"/>
    </location>
</feature>